<protein>
    <submittedName>
        <fullName evidence="2">Uncharacterized protein</fullName>
    </submittedName>
</protein>
<dbReference type="EMBL" id="FOJM01000013">
    <property type="protein sequence ID" value="SFA54082.1"/>
    <property type="molecule type" value="Genomic_DNA"/>
</dbReference>
<name>A0A1I0TQT8_9SPHI</name>
<feature type="compositionally biased region" description="Basic and acidic residues" evidence="1">
    <location>
        <begin position="1"/>
        <end position="16"/>
    </location>
</feature>
<dbReference type="AlphaFoldDB" id="A0A1I0TQT8"/>
<evidence type="ECO:0000313" key="3">
    <source>
        <dbReference type="Proteomes" id="UP000198836"/>
    </source>
</evidence>
<evidence type="ECO:0000256" key="1">
    <source>
        <dbReference type="SAM" id="MobiDB-lite"/>
    </source>
</evidence>
<proteinExistence type="predicted"/>
<dbReference type="Proteomes" id="UP000198836">
    <property type="component" value="Unassembled WGS sequence"/>
</dbReference>
<keyword evidence="3" id="KW-1185">Reference proteome</keyword>
<feature type="region of interest" description="Disordered" evidence="1">
    <location>
        <begin position="1"/>
        <end position="45"/>
    </location>
</feature>
<reference evidence="3" key="1">
    <citation type="submission" date="2016-10" db="EMBL/GenBank/DDBJ databases">
        <authorList>
            <person name="Varghese N."/>
            <person name="Submissions S."/>
        </authorList>
    </citation>
    <scope>NUCLEOTIDE SEQUENCE [LARGE SCALE GENOMIC DNA]</scope>
    <source>
        <strain evidence="3">DSM 18130</strain>
    </source>
</reference>
<evidence type="ECO:0000313" key="2">
    <source>
        <dbReference type="EMBL" id="SFA54082.1"/>
    </source>
</evidence>
<organism evidence="2 3">
    <name type="scientific">Pedobacter suwonensis</name>
    <dbReference type="NCBI Taxonomy" id="332999"/>
    <lineage>
        <taxon>Bacteria</taxon>
        <taxon>Pseudomonadati</taxon>
        <taxon>Bacteroidota</taxon>
        <taxon>Sphingobacteriia</taxon>
        <taxon>Sphingobacteriales</taxon>
        <taxon>Sphingobacteriaceae</taxon>
        <taxon>Pedobacter</taxon>
    </lineage>
</organism>
<accession>A0A1I0TQT8</accession>
<sequence>MDAVKGEFKKLKDSTAGRKAGLSEPMSSGIAFQKNQSHNKNVKDD</sequence>
<gene>
    <name evidence="2" type="ORF">SAMN04488511_1139</name>
</gene>
<dbReference type="RefSeq" id="WP_159435258.1">
    <property type="nucleotide sequence ID" value="NZ_FOJM01000013.1"/>
</dbReference>